<dbReference type="AlphaFoldDB" id="A0A2H0RB18"/>
<accession>A0A2H0RB18</accession>
<dbReference type="EMBL" id="PCXU01000013">
    <property type="protein sequence ID" value="PIR43660.1"/>
    <property type="molecule type" value="Genomic_DNA"/>
</dbReference>
<reference evidence="1 2" key="1">
    <citation type="submission" date="2017-09" db="EMBL/GenBank/DDBJ databases">
        <title>Depth-based differentiation of microbial function through sediment-hosted aquifers and enrichment of novel symbionts in the deep terrestrial subsurface.</title>
        <authorList>
            <person name="Probst A.J."/>
            <person name="Ladd B."/>
            <person name="Jarett J.K."/>
            <person name="Geller-Mcgrath D.E."/>
            <person name="Sieber C.M."/>
            <person name="Emerson J.B."/>
            <person name="Anantharaman K."/>
            <person name="Thomas B.C."/>
            <person name="Malmstrom R."/>
            <person name="Stieglmeier M."/>
            <person name="Klingl A."/>
            <person name="Woyke T."/>
            <person name="Ryan C.M."/>
            <person name="Banfield J.F."/>
        </authorList>
    </citation>
    <scope>NUCLEOTIDE SEQUENCE [LARGE SCALE GENOMIC DNA]</scope>
    <source>
        <strain evidence="1">CG10_big_fil_rev_8_21_14_0_10_32_10</strain>
    </source>
</reference>
<sequence length="82" mass="9673">MPISIVVEKLIDEGWTLEADAPEEVFDSEYNLCRNGNVVLYWDGRDDRSKIERKIFKLLGIRRHPKKEEILDTLWERVGKSL</sequence>
<dbReference type="Proteomes" id="UP000230214">
    <property type="component" value="Unassembled WGS sequence"/>
</dbReference>
<name>A0A2H0RB18_UNCKA</name>
<gene>
    <name evidence="1" type="ORF">COV24_01225</name>
</gene>
<protein>
    <submittedName>
        <fullName evidence="1">Uncharacterized protein</fullName>
    </submittedName>
</protein>
<evidence type="ECO:0000313" key="1">
    <source>
        <dbReference type="EMBL" id="PIR43660.1"/>
    </source>
</evidence>
<evidence type="ECO:0000313" key="2">
    <source>
        <dbReference type="Proteomes" id="UP000230214"/>
    </source>
</evidence>
<comment type="caution">
    <text evidence="1">The sequence shown here is derived from an EMBL/GenBank/DDBJ whole genome shotgun (WGS) entry which is preliminary data.</text>
</comment>
<organism evidence="1 2">
    <name type="scientific">candidate division WWE3 bacterium CG10_big_fil_rev_8_21_14_0_10_32_10</name>
    <dbReference type="NCBI Taxonomy" id="1975090"/>
    <lineage>
        <taxon>Bacteria</taxon>
        <taxon>Katanobacteria</taxon>
    </lineage>
</organism>
<proteinExistence type="predicted"/>